<evidence type="ECO:0000256" key="5">
    <source>
        <dbReference type="ARBA" id="ARBA00022576"/>
    </source>
</evidence>
<keyword evidence="9 11" id="KW-0368">Histidine biosynthesis</keyword>
<dbReference type="Proteomes" id="UP000198820">
    <property type="component" value="Unassembled WGS sequence"/>
</dbReference>
<dbReference type="HAMAP" id="MF_01023">
    <property type="entry name" value="HisC_aminotrans_2"/>
    <property type="match status" value="1"/>
</dbReference>
<comment type="similarity">
    <text evidence="3 11">Belongs to the class-II pyridoxal-phosphate-dependent aminotransferase family. Histidinol-phosphate aminotransferase subfamily.</text>
</comment>
<dbReference type="PANTHER" id="PTHR42885">
    <property type="entry name" value="HISTIDINOL-PHOSPHATE AMINOTRANSFERASE-RELATED"/>
    <property type="match status" value="1"/>
</dbReference>
<evidence type="ECO:0000313" key="14">
    <source>
        <dbReference type="Proteomes" id="UP000198820"/>
    </source>
</evidence>
<dbReference type="GO" id="GO:0000105">
    <property type="term" value="P:L-histidine biosynthetic process"/>
    <property type="evidence" value="ECO:0007669"/>
    <property type="project" value="UniProtKB-UniRule"/>
</dbReference>
<dbReference type="UniPathway" id="UPA00031">
    <property type="reaction ID" value="UER00012"/>
</dbReference>
<gene>
    <name evidence="11" type="primary">hisC</name>
    <name evidence="13" type="ORF">SAMN05421540_10492</name>
</gene>
<reference evidence="13 14" key="1">
    <citation type="submission" date="2016-10" db="EMBL/GenBank/DDBJ databases">
        <authorList>
            <person name="de Groot N.N."/>
        </authorList>
    </citation>
    <scope>NUCLEOTIDE SEQUENCE [LARGE SCALE GENOMIC DNA]</scope>
    <source>
        <strain evidence="13 14">DSM 23581</strain>
    </source>
</reference>
<evidence type="ECO:0000256" key="11">
    <source>
        <dbReference type="HAMAP-Rule" id="MF_01023"/>
    </source>
</evidence>
<keyword evidence="7 11" id="KW-0808">Transferase</keyword>
<dbReference type="InterPro" id="IPR015422">
    <property type="entry name" value="PyrdxlP-dep_Trfase_small"/>
</dbReference>
<name>A0A1H3ZIH1_9FLAO</name>
<accession>A0A1H3ZIH1</accession>
<feature type="modified residue" description="N6-(pyridoxal phosphate)lysine" evidence="11">
    <location>
        <position position="206"/>
    </location>
</feature>
<evidence type="ECO:0000256" key="10">
    <source>
        <dbReference type="ARBA" id="ARBA00047481"/>
    </source>
</evidence>
<dbReference type="NCBIfam" id="TIGR01141">
    <property type="entry name" value="hisC"/>
    <property type="match status" value="1"/>
</dbReference>
<sequence length="346" mass="39516">MNINKLIRPSVLNLKKYSSARDEFSDKKDDFQFMDANENPFDTEYNRYPDPYQKSLKKKLADLKMISHENIVLGNGSDEILDMIIRVFCEPQKDEILSLSPSYGMYEVLAQINNVTYKTCRLNSKFQLDVKALLNEVSKNTKMIILCSPNNPSGALLQVASIKKVLDDFKGIVVIDEAYIDFSANSSFINELAHYENLIITQTFSKAAGLAGIRLGVCYASQAICKAINKIKLPYNVNTLTQQKAIQFLKNIDKMKSQIEIIKSERSVLFKVLESLNYVEKVYPSDANFILVKVDDANKRYQELLNFGIVVRNRTNVEMCENCLRISVGNPQENQKLIYVLKEIDR</sequence>
<evidence type="ECO:0000256" key="8">
    <source>
        <dbReference type="ARBA" id="ARBA00022898"/>
    </source>
</evidence>
<dbReference type="Gene3D" id="3.90.1150.10">
    <property type="entry name" value="Aspartate Aminotransferase, domain 1"/>
    <property type="match status" value="1"/>
</dbReference>
<dbReference type="PANTHER" id="PTHR42885:SF2">
    <property type="entry name" value="HISTIDINOL-PHOSPHATE AMINOTRANSFERASE"/>
    <property type="match status" value="1"/>
</dbReference>
<dbReference type="GO" id="GO:0004400">
    <property type="term" value="F:histidinol-phosphate transaminase activity"/>
    <property type="evidence" value="ECO:0007669"/>
    <property type="project" value="UniProtKB-UniRule"/>
</dbReference>
<comment type="catalytic activity">
    <reaction evidence="10 11">
        <text>L-histidinol phosphate + 2-oxoglutarate = 3-(imidazol-4-yl)-2-oxopropyl phosphate + L-glutamate</text>
        <dbReference type="Rhea" id="RHEA:23744"/>
        <dbReference type="ChEBI" id="CHEBI:16810"/>
        <dbReference type="ChEBI" id="CHEBI:29985"/>
        <dbReference type="ChEBI" id="CHEBI:57766"/>
        <dbReference type="ChEBI" id="CHEBI:57980"/>
        <dbReference type="EC" id="2.6.1.9"/>
    </reaction>
</comment>
<dbReference type="SUPFAM" id="SSF53383">
    <property type="entry name" value="PLP-dependent transferases"/>
    <property type="match status" value="1"/>
</dbReference>
<dbReference type="InterPro" id="IPR015424">
    <property type="entry name" value="PyrdxlP-dep_Trfase"/>
</dbReference>
<dbReference type="Pfam" id="PF00155">
    <property type="entry name" value="Aminotran_1_2"/>
    <property type="match status" value="1"/>
</dbReference>
<evidence type="ECO:0000313" key="13">
    <source>
        <dbReference type="EMBL" id="SEA23559.1"/>
    </source>
</evidence>
<dbReference type="EC" id="2.6.1.9" evidence="11"/>
<keyword evidence="6 11" id="KW-0028">Amino-acid biosynthesis</keyword>
<comment type="cofactor">
    <cofactor evidence="1 11">
        <name>pyridoxal 5'-phosphate</name>
        <dbReference type="ChEBI" id="CHEBI:597326"/>
    </cofactor>
</comment>
<evidence type="ECO:0000256" key="3">
    <source>
        <dbReference type="ARBA" id="ARBA00007970"/>
    </source>
</evidence>
<dbReference type="InterPro" id="IPR005861">
    <property type="entry name" value="HisP_aminotrans"/>
</dbReference>
<keyword evidence="5 11" id="KW-0032">Aminotransferase</keyword>
<dbReference type="InterPro" id="IPR004839">
    <property type="entry name" value="Aminotransferase_I/II_large"/>
</dbReference>
<dbReference type="GO" id="GO:0030170">
    <property type="term" value="F:pyridoxal phosphate binding"/>
    <property type="evidence" value="ECO:0007669"/>
    <property type="project" value="InterPro"/>
</dbReference>
<keyword evidence="14" id="KW-1185">Reference proteome</keyword>
<keyword evidence="8 11" id="KW-0663">Pyridoxal phosphate</keyword>
<dbReference type="RefSeq" id="WP_093241494.1">
    <property type="nucleotide sequence ID" value="NZ_FNQF01000004.1"/>
</dbReference>
<evidence type="ECO:0000256" key="7">
    <source>
        <dbReference type="ARBA" id="ARBA00022679"/>
    </source>
</evidence>
<dbReference type="EMBL" id="FNQF01000004">
    <property type="protein sequence ID" value="SEA23559.1"/>
    <property type="molecule type" value="Genomic_DNA"/>
</dbReference>
<evidence type="ECO:0000256" key="1">
    <source>
        <dbReference type="ARBA" id="ARBA00001933"/>
    </source>
</evidence>
<comment type="pathway">
    <text evidence="2 11">Amino-acid biosynthesis; L-histidine biosynthesis; L-histidine from 5-phospho-alpha-D-ribose 1-diphosphate: step 7/9.</text>
</comment>
<dbReference type="Gene3D" id="3.40.640.10">
    <property type="entry name" value="Type I PLP-dependent aspartate aminotransferase-like (Major domain)"/>
    <property type="match status" value="1"/>
</dbReference>
<evidence type="ECO:0000256" key="4">
    <source>
        <dbReference type="ARBA" id="ARBA00011738"/>
    </source>
</evidence>
<proteinExistence type="inferred from homology"/>
<evidence type="ECO:0000256" key="9">
    <source>
        <dbReference type="ARBA" id="ARBA00023102"/>
    </source>
</evidence>
<evidence type="ECO:0000259" key="12">
    <source>
        <dbReference type="Pfam" id="PF00155"/>
    </source>
</evidence>
<evidence type="ECO:0000256" key="6">
    <source>
        <dbReference type="ARBA" id="ARBA00022605"/>
    </source>
</evidence>
<feature type="domain" description="Aminotransferase class I/classII large" evidence="12">
    <location>
        <begin position="43"/>
        <end position="338"/>
    </location>
</feature>
<organism evidence="13 14">
    <name type="scientific">Psychroflexus halocasei</name>
    <dbReference type="NCBI Taxonomy" id="908615"/>
    <lineage>
        <taxon>Bacteria</taxon>
        <taxon>Pseudomonadati</taxon>
        <taxon>Bacteroidota</taxon>
        <taxon>Flavobacteriia</taxon>
        <taxon>Flavobacteriales</taxon>
        <taxon>Flavobacteriaceae</taxon>
        <taxon>Psychroflexus</taxon>
    </lineage>
</organism>
<dbReference type="CDD" id="cd00609">
    <property type="entry name" value="AAT_like"/>
    <property type="match status" value="1"/>
</dbReference>
<dbReference type="AlphaFoldDB" id="A0A1H3ZIH1"/>
<evidence type="ECO:0000256" key="2">
    <source>
        <dbReference type="ARBA" id="ARBA00005011"/>
    </source>
</evidence>
<comment type="subunit">
    <text evidence="4 11">Homodimer.</text>
</comment>
<protein>
    <recommendedName>
        <fullName evidence="11">Histidinol-phosphate aminotransferase</fullName>
        <ecNumber evidence="11">2.6.1.9</ecNumber>
    </recommendedName>
    <alternativeName>
        <fullName evidence="11">Imidazole acetol-phosphate transaminase</fullName>
    </alternativeName>
</protein>
<dbReference type="InterPro" id="IPR015421">
    <property type="entry name" value="PyrdxlP-dep_Trfase_major"/>
</dbReference>
<dbReference type="STRING" id="908615.SAMN05421540_10492"/>